<dbReference type="PANTHER" id="PTHR11461">
    <property type="entry name" value="SERINE PROTEASE INHIBITOR, SERPIN"/>
    <property type="match status" value="1"/>
</dbReference>
<name>W9QST5_9ROSA</name>
<evidence type="ECO:0000256" key="1">
    <source>
        <dbReference type="ARBA" id="ARBA00009500"/>
    </source>
</evidence>
<dbReference type="InterPro" id="IPR023796">
    <property type="entry name" value="Serpin_dom"/>
</dbReference>
<dbReference type="InterPro" id="IPR000215">
    <property type="entry name" value="Serpin_fam"/>
</dbReference>
<feature type="domain" description="Serpin" evidence="2">
    <location>
        <begin position="11"/>
        <end position="140"/>
    </location>
</feature>
<dbReference type="GO" id="GO:0005615">
    <property type="term" value="C:extracellular space"/>
    <property type="evidence" value="ECO:0007669"/>
    <property type="project" value="InterPro"/>
</dbReference>
<evidence type="ECO:0000259" key="2">
    <source>
        <dbReference type="Pfam" id="PF00079"/>
    </source>
</evidence>
<proteinExistence type="inferred from homology"/>
<gene>
    <name evidence="3" type="ORF">L484_013305</name>
</gene>
<reference evidence="4" key="1">
    <citation type="submission" date="2013-01" db="EMBL/GenBank/DDBJ databases">
        <title>Draft Genome Sequence of a Mulberry Tree, Morus notabilis C.K. Schneid.</title>
        <authorList>
            <person name="He N."/>
            <person name="Zhao S."/>
        </authorList>
    </citation>
    <scope>NUCLEOTIDE SEQUENCE</scope>
</reference>
<dbReference type="PANTHER" id="PTHR11461:SF340">
    <property type="entry name" value="SERPIN DOMAIN-CONTAINING PROTEIN"/>
    <property type="match status" value="1"/>
</dbReference>
<evidence type="ECO:0000313" key="3">
    <source>
        <dbReference type="EMBL" id="EXB53670.1"/>
    </source>
</evidence>
<dbReference type="InterPro" id="IPR042178">
    <property type="entry name" value="Serpin_sf_1"/>
</dbReference>
<dbReference type="STRING" id="981085.W9QST5"/>
<dbReference type="EMBL" id="KE344105">
    <property type="protein sequence ID" value="EXB53670.1"/>
    <property type="molecule type" value="Genomic_DNA"/>
</dbReference>
<evidence type="ECO:0000313" key="4">
    <source>
        <dbReference type="Proteomes" id="UP000030645"/>
    </source>
</evidence>
<dbReference type="SUPFAM" id="SSF56574">
    <property type="entry name" value="Serpins"/>
    <property type="match status" value="1"/>
</dbReference>
<accession>W9QST5</accession>
<dbReference type="GO" id="GO:0004867">
    <property type="term" value="F:serine-type endopeptidase inhibitor activity"/>
    <property type="evidence" value="ECO:0007669"/>
    <property type="project" value="InterPro"/>
</dbReference>
<dbReference type="InterPro" id="IPR036186">
    <property type="entry name" value="Serpin_sf"/>
</dbReference>
<protein>
    <recommendedName>
        <fullName evidence="2">Serpin domain-containing protein</fullName>
    </recommendedName>
</protein>
<dbReference type="eggNOG" id="KOG2392">
    <property type="taxonomic scope" value="Eukaryota"/>
</dbReference>
<dbReference type="AlphaFoldDB" id="W9QST5"/>
<keyword evidence="4" id="KW-1185">Reference proteome</keyword>
<dbReference type="Pfam" id="PF00079">
    <property type="entry name" value="Serpin"/>
    <property type="match status" value="1"/>
</dbReference>
<comment type="similarity">
    <text evidence="1">Belongs to the serpin family.</text>
</comment>
<dbReference type="Gene3D" id="3.30.497.10">
    <property type="entry name" value="Antithrombin, subunit I, domain 2"/>
    <property type="match status" value="1"/>
</dbReference>
<organism evidence="3 4">
    <name type="scientific">Morus notabilis</name>
    <dbReference type="NCBI Taxonomy" id="981085"/>
    <lineage>
        <taxon>Eukaryota</taxon>
        <taxon>Viridiplantae</taxon>
        <taxon>Streptophyta</taxon>
        <taxon>Embryophyta</taxon>
        <taxon>Tracheophyta</taxon>
        <taxon>Spermatophyta</taxon>
        <taxon>Magnoliopsida</taxon>
        <taxon>eudicotyledons</taxon>
        <taxon>Gunneridae</taxon>
        <taxon>Pentapetalae</taxon>
        <taxon>rosids</taxon>
        <taxon>fabids</taxon>
        <taxon>Rosales</taxon>
        <taxon>Moraceae</taxon>
        <taxon>Moreae</taxon>
        <taxon>Morus</taxon>
    </lineage>
</organism>
<dbReference type="Proteomes" id="UP000030645">
    <property type="component" value="Unassembled WGS sequence"/>
</dbReference>
<sequence>MALPNSNHFKSDFCLLLANLVLEEEALIKASNFVASHLSLHATLSLVAAGSKGQTLQQLLFFLRSKNVYDLTLSSSWIISLASSSPDDEGGDNLSGGPLVSFVNGAWVDQVFDLKPSFEAIVKGSYKADIRTLDFVNKVSEHLSRAIGEDMTEKHSRIRDELQRTTTINAMERHKVAQTMIKDDALVSYVFSIPDDEKDEWAKACLLHGGDGERVVAGELPVPERLLCYESSN</sequence>